<evidence type="ECO:0000313" key="11">
    <source>
        <dbReference type="Proteomes" id="UP001499990"/>
    </source>
</evidence>
<dbReference type="InterPro" id="IPR017438">
    <property type="entry name" value="ATP-NAD_kinase_N"/>
</dbReference>
<dbReference type="Pfam" id="PF00781">
    <property type="entry name" value="DAGK_cat"/>
    <property type="match status" value="1"/>
</dbReference>
<keyword evidence="4" id="KW-0547">Nucleotide-binding</keyword>
<dbReference type="InterPro" id="IPR016064">
    <property type="entry name" value="NAD/diacylglycerol_kinase_sf"/>
</dbReference>
<organism evidence="10 11">
    <name type="scientific">Streptomyces sannanensis</name>
    <dbReference type="NCBI Taxonomy" id="285536"/>
    <lineage>
        <taxon>Bacteria</taxon>
        <taxon>Bacillati</taxon>
        <taxon>Actinomycetota</taxon>
        <taxon>Actinomycetes</taxon>
        <taxon>Kitasatosporales</taxon>
        <taxon>Streptomycetaceae</taxon>
        <taxon>Streptomyces</taxon>
    </lineage>
</organism>
<evidence type="ECO:0000256" key="7">
    <source>
        <dbReference type="ARBA" id="ARBA00023209"/>
    </source>
</evidence>
<keyword evidence="5 10" id="KW-0418">Kinase</keyword>
<dbReference type="InterPro" id="IPR045540">
    <property type="entry name" value="YegS/DAGK_C"/>
</dbReference>
<dbReference type="Gene3D" id="2.60.200.40">
    <property type="match status" value="1"/>
</dbReference>
<accession>A0ABP6SK61</accession>
<evidence type="ECO:0000256" key="8">
    <source>
        <dbReference type="ARBA" id="ARBA00023264"/>
    </source>
</evidence>
<name>A0ABP6SK61_9ACTN</name>
<keyword evidence="7" id="KW-0594">Phospholipid biosynthesis</keyword>
<evidence type="ECO:0000313" key="10">
    <source>
        <dbReference type="EMBL" id="GAA3378484.1"/>
    </source>
</evidence>
<keyword evidence="7" id="KW-0444">Lipid biosynthesis</keyword>
<proteinExistence type="inferred from homology"/>
<reference evidence="11" key="1">
    <citation type="journal article" date="2019" name="Int. J. Syst. Evol. Microbiol.">
        <title>The Global Catalogue of Microorganisms (GCM) 10K type strain sequencing project: providing services to taxonomists for standard genome sequencing and annotation.</title>
        <authorList>
            <consortium name="The Broad Institute Genomics Platform"/>
            <consortium name="The Broad Institute Genome Sequencing Center for Infectious Disease"/>
            <person name="Wu L."/>
            <person name="Ma J."/>
        </authorList>
    </citation>
    <scope>NUCLEOTIDE SEQUENCE [LARGE SCALE GENOMIC DNA]</scope>
    <source>
        <strain evidence="11">JCM 9651</strain>
    </source>
</reference>
<evidence type="ECO:0000256" key="2">
    <source>
        <dbReference type="ARBA" id="ARBA00005983"/>
    </source>
</evidence>
<dbReference type="PROSITE" id="PS50146">
    <property type="entry name" value="DAGK"/>
    <property type="match status" value="1"/>
</dbReference>
<dbReference type="PANTHER" id="PTHR12358">
    <property type="entry name" value="SPHINGOSINE KINASE"/>
    <property type="match status" value="1"/>
</dbReference>
<evidence type="ECO:0000256" key="4">
    <source>
        <dbReference type="ARBA" id="ARBA00022741"/>
    </source>
</evidence>
<keyword evidence="7" id="KW-0443">Lipid metabolism</keyword>
<evidence type="ECO:0000259" key="9">
    <source>
        <dbReference type="PROSITE" id="PS50146"/>
    </source>
</evidence>
<sequence>MFSPNEMNTFPTRKALIVANPAAGTMRTKILAELTVLCRTRLERVDIRLTTRRGDTRDIVRAALDAPEATAPDLVIAVGGDGTVGEVIAGMTAGLRPAGAALAIVPAGTGNSGYRMLWGCRPWQESVRAALVGPAGAERRIVDLALLIETGTLVCLGACSGVIAQALETARGIPLTGPARYARALADTAETFTAYPGRVTVDGAVCHEGETVFANVGGGRIRGGQYLVLPLSVPDDGLLDVCAVGGEVHPTQVAELTLTGSHLRRPGVVYARGRTIRVERLDGLPLCYEHDGELQSAGGPAMTLEVLPAMIPVWGALPAEGAAA</sequence>
<dbReference type="EMBL" id="BAAAYL010000001">
    <property type="protein sequence ID" value="GAA3378484.1"/>
    <property type="molecule type" value="Genomic_DNA"/>
</dbReference>
<evidence type="ECO:0000256" key="6">
    <source>
        <dbReference type="ARBA" id="ARBA00022840"/>
    </source>
</evidence>
<keyword evidence="3" id="KW-0808">Transferase</keyword>
<feature type="domain" description="DAGKc" evidence="9">
    <location>
        <begin position="10"/>
        <end position="150"/>
    </location>
</feature>
<dbReference type="GO" id="GO:0016301">
    <property type="term" value="F:kinase activity"/>
    <property type="evidence" value="ECO:0007669"/>
    <property type="project" value="UniProtKB-KW"/>
</dbReference>
<evidence type="ECO:0000256" key="3">
    <source>
        <dbReference type="ARBA" id="ARBA00022679"/>
    </source>
</evidence>
<dbReference type="Proteomes" id="UP001499990">
    <property type="component" value="Unassembled WGS sequence"/>
</dbReference>
<comment type="caution">
    <text evidence="10">The sequence shown here is derived from an EMBL/GenBank/DDBJ whole genome shotgun (WGS) entry which is preliminary data.</text>
</comment>
<dbReference type="SMART" id="SM00046">
    <property type="entry name" value="DAGKc"/>
    <property type="match status" value="1"/>
</dbReference>
<keyword evidence="6" id="KW-0067">ATP-binding</keyword>
<dbReference type="InterPro" id="IPR050187">
    <property type="entry name" value="Lipid_Phosphate_FormReg"/>
</dbReference>
<comment type="similarity">
    <text evidence="2">Belongs to the diacylglycerol/lipid kinase family.</text>
</comment>
<dbReference type="InterPro" id="IPR001206">
    <property type="entry name" value="Diacylglycerol_kinase_cat_dom"/>
</dbReference>
<keyword evidence="8" id="KW-1208">Phospholipid metabolism</keyword>
<keyword evidence="11" id="KW-1185">Reference proteome</keyword>
<comment type="cofactor">
    <cofactor evidence="1">
        <name>Mg(2+)</name>
        <dbReference type="ChEBI" id="CHEBI:18420"/>
    </cofactor>
</comment>
<evidence type="ECO:0000256" key="1">
    <source>
        <dbReference type="ARBA" id="ARBA00001946"/>
    </source>
</evidence>
<gene>
    <name evidence="10" type="ORF">GCM10020367_58150</name>
</gene>
<dbReference type="SUPFAM" id="SSF111331">
    <property type="entry name" value="NAD kinase/diacylglycerol kinase-like"/>
    <property type="match status" value="1"/>
</dbReference>
<dbReference type="PANTHER" id="PTHR12358:SF54">
    <property type="entry name" value="SPHINGOSINE KINASE RELATED PROTEIN"/>
    <property type="match status" value="1"/>
</dbReference>
<evidence type="ECO:0000256" key="5">
    <source>
        <dbReference type="ARBA" id="ARBA00022777"/>
    </source>
</evidence>
<dbReference type="Pfam" id="PF19279">
    <property type="entry name" value="YegS_C"/>
    <property type="match status" value="1"/>
</dbReference>
<protein>
    <submittedName>
        <fullName evidence="10">Diacylglycerol kinase family lipid kinase</fullName>
    </submittedName>
</protein>
<dbReference type="Gene3D" id="3.40.50.10330">
    <property type="entry name" value="Probable inorganic polyphosphate/atp-NAD kinase, domain 1"/>
    <property type="match status" value="1"/>
</dbReference>